<protein>
    <submittedName>
        <fullName evidence="1">Fructosamine kinase family protein</fullName>
    </submittedName>
</protein>
<dbReference type="PANTHER" id="PTHR12149:SF8">
    <property type="entry name" value="PROTEIN-RIBULOSAMINE 3-KINASE"/>
    <property type="match status" value="1"/>
</dbReference>
<sequence length="314" mass="33691">MSRFVAAADVDGHNGDVDLPYLRANPHLLPTFLAHQRLRTTPVGGGSIAVTERVGLDDGTQLFLKTWPGGVSAAPTDGAPAAAPPGFFTAEAEGLRWLRDADGVAVPRVYAASDELLLMEWVGHGEPTPAAAERFGRGLALTHRAGAPAFGAPADGYFGSLPQDNTPGDDWRTWFRDRRIHPYVKLAVDAGALDPADATAVESIHIEAPAEPPARIHGDLWPGNVLWGIADTPWLIDPASAHGGHRETDLATLALFGAAPHLPRILATYNETHPLAHDWRSRVPLHQLPILLVHAVLFGRTYRSAVLDAAAHYR</sequence>
<accession>A0ABV8VSD0</accession>
<dbReference type="Gene3D" id="1.20.1270.240">
    <property type="match status" value="1"/>
</dbReference>
<comment type="caution">
    <text evidence="1">The sequence shown here is derived from an EMBL/GenBank/DDBJ whole genome shotgun (WGS) entry which is preliminary data.</text>
</comment>
<dbReference type="EMBL" id="JBHSDL010000030">
    <property type="protein sequence ID" value="MFC4377300.1"/>
    <property type="molecule type" value="Genomic_DNA"/>
</dbReference>
<evidence type="ECO:0000313" key="2">
    <source>
        <dbReference type="Proteomes" id="UP001595844"/>
    </source>
</evidence>
<reference evidence="2" key="1">
    <citation type="journal article" date="2019" name="Int. J. Syst. Evol. Microbiol.">
        <title>The Global Catalogue of Microorganisms (GCM) 10K type strain sequencing project: providing services to taxonomists for standard genome sequencing and annotation.</title>
        <authorList>
            <consortium name="The Broad Institute Genomics Platform"/>
            <consortium name="The Broad Institute Genome Sequencing Center for Infectious Disease"/>
            <person name="Wu L."/>
            <person name="Ma J."/>
        </authorList>
    </citation>
    <scope>NUCLEOTIDE SEQUENCE [LARGE SCALE GENOMIC DNA]</scope>
    <source>
        <strain evidence="2">IBRC-M 10490</strain>
    </source>
</reference>
<dbReference type="Gene3D" id="1.10.510.10">
    <property type="entry name" value="Transferase(Phosphotransferase) domain 1"/>
    <property type="match status" value="1"/>
</dbReference>
<dbReference type="InterPro" id="IPR011009">
    <property type="entry name" value="Kinase-like_dom_sf"/>
</dbReference>
<dbReference type="InterPro" id="IPR016477">
    <property type="entry name" value="Fructo-/Ketosamine-3-kinase"/>
</dbReference>
<dbReference type="RefSeq" id="WP_378567746.1">
    <property type="nucleotide sequence ID" value="NZ_JBHSDL010000030.1"/>
</dbReference>
<dbReference type="SUPFAM" id="SSF56112">
    <property type="entry name" value="Protein kinase-like (PK-like)"/>
    <property type="match status" value="1"/>
</dbReference>
<gene>
    <name evidence="1" type="ORF">ACFO5K_24775</name>
</gene>
<keyword evidence="2" id="KW-1185">Reference proteome</keyword>
<dbReference type="PANTHER" id="PTHR12149">
    <property type="entry name" value="FRUCTOSAMINE 3 KINASE-RELATED PROTEIN"/>
    <property type="match status" value="1"/>
</dbReference>
<keyword evidence="1" id="KW-0808">Transferase</keyword>
<organism evidence="1 2">
    <name type="scientific">Nocardia halotolerans</name>
    <dbReference type="NCBI Taxonomy" id="1755878"/>
    <lineage>
        <taxon>Bacteria</taxon>
        <taxon>Bacillati</taxon>
        <taxon>Actinomycetota</taxon>
        <taxon>Actinomycetes</taxon>
        <taxon>Mycobacteriales</taxon>
        <taxon>Nocardiaceae</taxon>
        <taxon>Nocardia</taxon>
    </lineage>
</organism>
<dbReference type="Gene3D" id="3.30.200.20">
    <property type="entry name" value="Phosphorylase Kinase, domain 1"/>
    <property type="match status" value="1"/>
</dbReference>
<evidence type="ECO:0000313" key="1">
    <source>
        <dbReference type="EMBL" id="MFC4377300.1"/>
    </source>
</evidence>
<proteinExistence type="predicted"/>
<dbReference type="Pfam" id="PF03881">
    <property type="entry name" value="Fructosamin_kin"/>
    <property type="match status" value="1"/>
</dbReference>
<keyword evidence="1" id="KW-0418">Kinase</keyword>
<dbReference type="GO" id="GO:0016301">
    <property type="term" value="F:kinase activity"/>
    <property type="evidence" value="ECO:0007669"/>
    <property type="project" value="UniProtKB-KW"/>
</dbReference>
<name>A0ABV8VSD0_9NOCA</name>
<dbReference type="Proteomes" id="UP001595844">
    <property type="component" value="Unassembled WGS sequence"/>
</dbReference>